<evidence type="ECO:0000256" key="6">
    <source>
        <dbReference type="ARBA" id="ARBA00022989"/>
    </source>
</evidence>
<evidence type="ECO:0000256" key="9">
    <source>
        <dbReference type="ARBA" id="ARBA00023157"/>
    </source>
</evidence>
<feature type="transmembrane region" description="Helical" evidence="14">
    <location>
        <begin position="308"/>
        <end position="328"/>
    </location>
</feature>
<feature type="region of interest" description="Disordered" evidence="15">
    <location>
        <begin position="1"/>
        <end position="42"/>
    </location>
</feature>
<evidence type="ECO:0000256" key="14">
    <source>
        <dbReference type="RuleBase" id="RU368070"/>
    </source>
</evidence>
<comment type="function">
    <text evidence="14">Atypical chemokine receptor that controls chemokine levels and localization via high-affinity chemokine binding that is uncoupled from classic ligand-driven signal transduction cascades, resulting instead in chemokine sequestration, degradation, or transcytosis. Also known as interceptor (internalizing receptor) or chemokine-scavenging receptor or chemokine decoy receptor. Has a promiscuous chemokine-binding profile, interacting with inflammatory chemokines of both the CXC and the CC subfamilies but not with homeostatic chemokines. Acts as a receptor for chemokines including CCL2, CCL5, CCL7, CCL11, CCL13, CCL14, CCL17, CXCL5, CXCL6, IL8/CXCL8, CXCL11, GRO, RANTES, MCP-1 and TARC. May regulate chemokine bioavailability and, consequently, leukocyte recruitment through two distinct mechanisms: when expressed in endothelial cells, it sustains the abluminal to luminal transcytosis of tissue-derived chemokines and their subsequent presentation to circulating leukocytes; when expressed in erythrocytes, serves as blood reservoir of cognate chemokines but also as a chemokine sink, buffering potential surges in plasma chemokine levels.</text>
</comment>
<protein>
    <recommendedName>
        <fullName evidence="3 14">Atypical chemokine receptor 1</fullName>
    </recommendedName>
    <alternativeName>
        <fullName evidence="13 14">Duffy antigen/chemokine receptor</fullName>
    </alternativeName>
</protein>
<gene>
    <name evidence="16" type="ORF">H920_16699</name>
</gene>
<evidence type="ECO:0000256" key="2">
    <source>
        <dbReference type="ARBA" id="ARBA00008790"/>
    </source>
</evidence>
<evidence type="ECO:0000256" key="7">
    <source>
        <dbReference type="ARBA" id="ARBA00023040"/>
    </source>
</evidence>
<evidence type="ECO:0000256" key="1">
    <source>
        <dbReference type="ARBA" id="ARBA00004141"/>
    </source>
</evidence>
<proteinExistence type="inferred from homology"/>
<feature type="compositionally biased region" description="Basic and acidic residues" evidence="15">
    <location>
        <begin position="57"/>
        <end position="69"/>
    </location>
</feature>
<sequence>MAPIGGEANAQSLPEVTSSHSAVLPPPLIQTPIIPDSSMHTGHRLAPNFRVCATDTQHGHTDKHLRSARPDTSSAPTKEHARVHRSNRSGTMDAPSFPKRTALLTLLGSRSKGWGKWPSSAAFSPQFPSTLLISASPVTPGPSYFLELAEASLAGKSPGVFLSTFGKMPAICAMGNCLKQVKPSFSLNMNESQLDLGDYSWNYSNGENTTYGHFEDYNWLDSAAPCHSCNLLDESSFPFFILSSVLGILASGAVLFGLLRPLFHWQLYPAWSFLAQMAVGTGLFSIVLPILAPGLNSSQSTILCRLGYWIWYSSAFAQALLIGCHACLRPKLGTGQIPGLTLGLIMGLWGVAALLGLPVTLASDITPGFCTLSYSRGLTELGDFIVVLDQMETRCFLFLGMLPGLGQQGKVRNDCHVSSILEEEKVTGHSPKFEDKVFKF</sequence>
<dbReference type="GO" id="GO:0055037">
    <property type="term" value="C:recycling endosome"/>
    <property type="evidence" value="ECO:0007669"/>
    <property type="project" value="UniProtKB-SubCell"/>
</dbReference>
<dbReference type="GO" id="GO:0005769">
    <property type="term" value="C:early endosome"/>
    <property type="evidence" value="ECO:0007669"/>
    <property type="project" value="UniProtKB-SubCell"/>
</dbReference>
<feature type="region of interest" description="Disordered" evidence="15">
    <location>
        <begin position="56"/>
        <end position="96"/>
    </location>
</feature>
<dbReference type="AlphaFoldDB" id="A0A091CRN2"/>
<keyword evidence="10 14" id="KW-0675">Receptor</keyword>
<evidence type="ECO:0000256" key="13">
    <source>
        <dbReference type="ARBA" id="ARBA00030289"/>
    </source>
</evidence>
<evidence type="ECO:0000313" key="17">
    <source>
        <dbReference type="Proteomes" id="UP000028990"/>
    </source>
</evidence>
<dbReference type="GO" id="GO:0004930">
    <property type="term" value="F:G protein-coupled receptor activity"/>
    <property type="evidence" value="ECO:0007669"/>
    <property type="project" value="UniProtKB-UniRule"/>
</dbReference>
<keyword evidence="7 14" id="KW-0297">G-protein coupled receptor</keyword>
<comment type="subcellular location">
    <subcellularLocation>
        <location evidence="14">Early endosome</location>
    </subcellularLocation>
    <subcellularLocation>
        <location evidence="1 14">Membrane</location>
        <topology evidence="1 14">Multi-pass membrane protein</topology>
    </subcellularLocation>
    <subcellularLocation>
        <location evidence="14">Recycling endosome</location>
    </subcellularLocation>
</comment>
<feature type="compositionally biased region" description="Polar residues" evidence="15">
    <location>
        <begin position="9"/>
        <end position="21"/>
    </location>
</feature>
<evidence type="ECO:0000256" key="12">
    <source>
        <dbReference type="ARBA" id="ARBA00023224"/>
    </source>
</evidence>
<feature type="transmembrane region" description="Helical" evidence="14">
    <location>
        <begin position="271"/>
        <end position="292"/>
    </location>
</feature>
<keyword evidence="6 14" id="KW-1133">Transmembrane helix</keyword>
<evidence type="ECO:0000256" key="5">
    <source>
        <dbReference type="ARBA" id="ARBA00022753"/>
    </source>
</evidence>
<dbReference type="GO" id="GO:0032642">
    <property type="term" value="P:regulation of chemokine production"/>
    <property type="evidence" value="ECO:0007669"/>
    <property type="project" value="TreeGrafter"/>
</dbReference>
<keyword evidence="12 14" id="KW-0807">Transducer</keyword>
<dbReference type="GO" id="GO:0016020">
    <property type="term" value="C:membrane"/>
    <property type="evidence" value="ECO:0007669"/>
    <property type="project" value="UniProtKB-SubCell"/>
</dbReference>
<evidence type="ECO:0000256" key="4">
    <source>
        <dbReference type="ARBA" id="ARBA00022692"/>
    </source>
</evidence>
<evidence type="ECO:0000313" key="16">
    <source>
        <dbReference type="EMBL" id="KFO21909.1"/>
    </source>
</evidence>
<comment type="caution">
    <text evidence="14">Lacks conserved residue(s) required for the propagation of feature annotation.</text>
</comment>
<reference evidence="16 17" key="1">
    <citation type="submission" date="2013-11" db="EMBL/GenBank/DDBJ databases">
        <title>The Damaraland mole rat (Fukomys damarensis) genome and evolution of African mole rats.</title>
        <authorList>
            <person name="Gladyshev V.N."/>
            <person name="Fang X."/>
        </authorList>
    </citation>
    <scope>NUCLEOTIDE SEQUENCE [LARGE SCALE GENOMIC DNA]</scope>
    <source>
        <tissue evidence="16">Liver</tissue>
    </source>
</reference>
<dbReference type="InterPro" id="IPR005384">
    <property type="entry name" value="Duffy_chemokine_rcpt"/>
</dbReference>
<comment type="similarity">
    <text evidence="2 14">Belongs to the G-protein coupled receptor 1 family. Atypical chemokine receptor subfamily.</text>
</comment>
<keyword evidence="9" id="KW-1015">Disulfide bond</keyword>
<keyword evidence="17" id="KW-1185">Reference proteome</keyword>
<dbReference type="GO" id="GO:0070098">
    <property type="term" value="P:chemokine-mediated signaling pathway"/>
    <property type="evidence" value="ECO:0007669"/>
    <property type="project" value="UniProtKB-UniRule"/>
</dbReference>
<evidence type="ECO:0000256" key="8">
    <source>
        <dbReference type="ARBA" id="ARBA00023136"/>
    </source>
</evidence>
<dbReference type="PANTHER" id="PTHR14181">
    <property type="entry name" value="DUFFY ANTIGEN/CHEMOKINE RECEPTOR"/>
    <property type="match status" value="1"/>
</dbReference>
<dbReference type="GO" id="GO:0019957">
    <property type="term" value="F:C-C chemokine binding"/>
    <property type="evidence" value="ECO:0007669"/>
    <property type="project" value="TreeGrafter"/>
</dbReference>
<dbReference type="Proteomes" id="UP000028990">
    <property type="component" value="Unassembled WGS sequence"/>
</dbReference>
<keyword evidence="4 14" id="KW-0812">Transmembrane</keyword>
<keyword evidence="5 14" id="KW-0967">Endosome</keyword>
<organism evidence="16 17">
    <name type="scientific">Fukomys damarensis</name>
    <name type="common">Damaraland mole rat</name>
    <name type="synonym">Cryptomys damarensis</name>
    <dbReference type="NCBI Taxonomy" id="885580"/>
    <lineage>
        <taxon>Eukaryota</taxon>
        <taxon>Metazoa</taxon>
        <taxon>Chordata</taxon>
        <taxon>Craniata</taxon>
        <taxon>Vertebrata</taxon>
        <taxon>Euteleostomi</taxon>
        <taxon>Mammalia</taxon>
        <taxon>Eutheria</taxon>
        <taxon>Euarchontoglires</taxon>
        <taxon>Glires</taxon>
        <taxon>Rodentia</taxon>
        <taxon>Hystricomorpha</taxon>
        <taxon>Bathyergidae</taxon>
        <taxon>Fukomys</taxon>
    </lineage>
</organism>
<dbReference type="PANTHER" id="PTHR14181:SF1">
    <property type="entry name" value="ATYPICAL CHEMOKINE RECEPTOR 1"/>
    <property type="match status" value="1"/>
</dbReference>
<evidence type="ECO:0000256" key="3">
    <source>
        <dbReference type="ARBA" id="ARBA00015484"/>
    </source>
</evidence>
<keyword evidence="8 14" id="KW-0472">Membrane</keyword>
<dbReference type="STRING" id="885580.ENSFDAP00000013962"/>
<feature type="transmembrane region" description="Helical" evidence="14">
    <location>
        <begin position="237"/>
        <end position="259"/>
    </location>
</feature>
<keyword evidence="11" id="KW-0325">Glycoprotein</keyword>
<accession>A0A091CRN2</accession>
<feature type="transmembrane region" description="Helical" evidence="14">
    <location>
        <begin position="340"/>
        <end position="361"/>
    </location>
</feature>
<evidence type="ECO:0000256" key="11">
    <source>
        <dbReference type="ARBA" id="ARBA00023180"/>
    </source>
</evidence>
<dbReference type="PRINTS" id="PR01559">
    <property type="entry name" value="DUFFYANTIGEN"/>
</dbReference>
<name>A0A091CRN2_FUKDA</name>
<dbReference type="GO" id="GO:0006954">
    <property type="term" value="P:inflammatory response"/>
    <property type="evidence" value="ECO:0007669"/>
    <property type="project" value="UniProtKB-UniRule"/>
</dbReference>
<evidence type="ECO:0000256" key="15">
    <source>
        <dbReference type="SAM" id="MobiDB-lite"/>
    </source>
</evidence>
<evidence type="ECO:0000256" key="10">
    <source>
        <dbReference type="ARBA" id="ARBA00023170"/>
    </source>
</evidence>
<dbReference type="EMBL" id="KN124253">
    <property type="protein sequence ID" value="KFO21909.1"/>
    <property type="molecule type" value="Genomic_DNA"/>
</dbReference>